<evidence type="ECO:0008006" key="4">
    <source>
        <dbReference type="Google" id="ProtNLM"/>
    </source>
</evidence>
<sequence length="109" mass="11244">MRGGWLATAACCWRWCCGANVARSQGPGCGALSVCWSEAVAIWNGRGGLTGCFWAGVALARAGRPLAGCCARCASGGRRARSCYTRSTLREAVSVGAVSPCTQREGAAR</sequence>
<evidence type="ECO:0000313" key="3">
    <source>
        <dbReference type="Proteomes" id="UP000774617"/>
    </source>
</evidence>
<evidence type="ECO:0000313" key="2">
    <source>
        <dbReference type="EMBL" id="KAH7044529.1"/>
    </source>
</evidence>
<proteinExistence type="predicted"/>
<protein>
    <recommendedName>
        <fullName evidence="4">Secreted protein</fullName>
    </recommendedName>
</protein>
<dbReference type="EMBL" id="JAGTJR010000020">
    <property type="protein sequence ID" value="KAH7044529.1"/>
    <property type="molecule type" value="Genomic_DNA"/>
</dbReference>
<comment type="caution">
    <text evidence="2">The sequence shown here is derived from an EMBL/GenBank/DDBJ whole genome shotgun (WGS) entry which is preliminary data.</text>
</comment>
<keyword evidence="3" id="KW-1185">Reference proteome</keyword>
<organism evidence="2 3">
    <name type="scientific">Macrophomina phaseolina</name>
    <dbReference type="NCBI Taxonomy" id="35725"/>
    <lineage>
        <taxon>Eukaryota</taxon>
        <taxon>Fungi</taxon>
        <taxon>Dikarya</taxon>
        <taxon>Ascomycota</taxon>
        <taxon>Pezizomycotina</taxon>
        <taxon>Dothideomycetes</taxon>
        <taxon>Dothideomycetes incertae sedis</taxon>
        <taxon>Botryosphaeriales</taxon>
        <taxon>Botryosphaeriaceae</taxon>
        <taxon>Macrophomina</taxon>
    </lineage>
</organism>
<keyword evidence="1" id="KW-0732">Signal</keyword>
<accession>A0ABQ8G7D3</accession>
<evidence type="ECO:0000256" key="1">
    <source>
        <dbReference type="SAM" id="SignalP"/>
    </source>
</evidence>
<reference evidence="2 3" key="1">
    <citation type="journal article" date="2021" name="Nat. Commun.">
        <title>Genetic determinants of endophytism in the Arabidopsis root mycobiome.</title>
        <authorList>
            <person name="Mesny F."/>
            <person name="Miyauchi S."/>
            <person name="Thiergart T."/>
            <person name="Pickel B."/>
            <person name="Atanasova L."/>
            <person name="Karlsson M."/>
            <person name="Huettel B."/>
            <person name="Barry K.W."/>
            <person name="Haridas S."/>
            <person name="Chen C."/>
            <person name="Bauer D."/>
            <person name="Andreopoulos W."/>
            <person name="Pangilinan J."/>
            <person name="LaButti K."/>
            <person name="Riley R."/>
            <person name="Lipzen A."/>
            <person name="Clum A."/>
            <person name="Drula E."/>
            <person name="Henrissat B."/>
            <person name="Kohler A."/>
            <person name="Grigoriev I.V."/>
            <person name="Martin F.M."/>
            <person name="Hacquard S."/>
        </authorList>
    </citation>
    <scope>NUCLEOTIDE SEQUENCE [LARGE SCALE GENOMIC DNA]</scope>
    <source>
        <strain evidence="2 3">MPI-SDFR-AT-0080</strain>
    </source>
</reference>
<name>A0ABQ8G7D3_9PEZI</name>
<dbReference type="Proteomes" id="UP000774617">
    <property type="component" value="Unassembled WGS sequence"/>
</dbReference>
<feature type="chain" id="PRO_5047047299" description="Secreted protein" evidence="1">
    <location>
        <begin position="19"/>
        <end position="109"/>
    </location>
</feature>
<gene>
    <name evidence="2" type="ORF">B0J12DRAFT_670612</name>
</gene>
<feature type="signal peptide" evidence="1">
    <location>
        <begin position="1"/>
        <end position="18"/>
    </location>
</feature>